<organism evidence="1 2">
    <name type="scientific">Polynucleobacter tropicus</name>
    <dbReference type="NCBI Taxonomy" id="1743174"/>
    <lineage>
        <taxon>Bacteria</taxon>
        <taxon>Pseudomonadati</taxon>
        <taxon>Pseudomonadota</taxon>
        <taxon>Betaproteobacteria</taxon>
        <taxon>Burkholderiales</taxon>
        <taxon>Burkholderiaceae</taxon>
        <taxon>Polynucleobacter</taxon>
    </lineage>
</organism>
<dbReference type="AlphaFoldDB" id="A0A6M9PXW1"/>
<evidence type="ECO:0008006" key="3">
    <source>
        <dbReference type="Google" id="ProtNLM"/>
    </source>
</evidence>
<sequence>MMGDNIVFQKITSEILAVSSRASLNGPPLGQQLYESFVSTLHKEFKELKEIESKFVKVFYKNKRNILSIEIQANAIKVTINAKIGSLKDDKKLLRDVSNIGHWGNGDYQIRLQNKTLFKDVLKLVKQIY</sequence>
<keyword evidence="2" id="KW-1185">Reference proteome</keyword>
<reference evidence="1 2" key="1">
    <citation type="submission" date="2018-04" db="EMBL/GenBank/DDBJ databases">
        <title>Polynucleobacter sp. UH21B genome.</title>
        <authorList>
            <person name="Hahn M.W."/>
        </authorList>
    </citation>
    <scope>NUCLEOTIDE SEQUENCE [LARGE SCALE GENOMIC DNA]</scope>
    <source>
        <strain evidence="1 2">MWH-UH21B</strain>
    </source>
</reference>
<evidence type="ECO:0000313" key="1">
    <source>
        <dbReference type="EMBL" id="QKM65579.1"/>
    </source>
</evidence>
<dbReference type="KEGG" id="ptrp:DCO17_10220"/>
<dbReference type="Proteomes" id="UP000503312">
    <property type="component" value="Chromosome"/>
</dbReference>
<dbReference type="EMBL" id="CP028942">
    <property type="protein sequence ID" value="QKM65579.1"/>
    <property type="molecule type" value="Genomic_DNA"/>
</dbReference>
<proteinExistence type="predicted"/>
<name>A0A6M9PXW1_9BURK</name>
<evidence type="ECO:0000313" key="2">
    <source>
        <dbReference type="Proteomes" id="UP000503312"/>
    </source>
</evidence>
<gene>
    <name evidence="1" type="ORF">DCO17_10220</name>
</gene>
<protein>
    <recommendedName>
        <fullName evidence="3">DUF5655 domain-containing protein</fullName>
    </recommendedName>
</protein>
<accession>A0A6M9PXW1</accession>